<protein>
    <recommendedName>
        <fullName evidence="10">GTP cyclohydrolase 1</fullName>
        <ecNumber evidence="10">3.5.4.16</ecNumber>
    </recommendedName>
    <alternativeName>
        <fullName evidence="10">GTP cyclohydrolase I</fullName>
        <shortName evidence="10">GTP-CH-I</shortName>
    </alternativeName>
</protein>
<dbReference type="NCBIfam" id="NF006826">
    <property type="entry name" value="PRK09347.1-3"/>
    <property type="match status" value="1"/>
</dbReference>
<comment type="similarity">
    <text evidence="10">Belongs to the GTP cyclohydrolase I family.</text>
</comment>
<comment type="caution">
    <text evidence="12">The sequence shown here is derived from an EMBL/GenBank/DDBJ whole genome shotgun (WGS) entry which is preliminary data.</text>
</comment>
<dbReference type="GO" id="GO:0003934">
    <property type="term" value="F:GTP cyclohydrolase I activity"/>
    <property type="evidence" value="ECO:0007669"/>
    <property type="project" value="UniProtKB-UniRule"/>
</dbReference>
<dbReference type="Pfam" id="PF01227">
    <property type="entry name" value="GTP_cyclohydroI"/>
    <property type="match status" value="1"/>
</dbReference>
<dbReference type="FunFam" id="1.10.286.10:FF:000007">
    <property type="entry name" value="GTP cyclohydrolase 1"/>
    <property type="match status" value="1"/>
</dbReference>
<dbReference type="RefSeq" id="WP_201310577.1">
    <property type="nucleotide sequence ID" value="NZ_BLYI01000027.1"/>
</dbReference>
<dbReference type="NCBIfam" id="TIGR00063">
    <property type="entry name" value="folE"/>
    <property type="match status" value="1"/>
</dbReference>
<comment type="subunit">
    <text evidence="3">Toroid-shaped homodecamer, composed of two pentamers of five dimers.</text>
</comment>
<comment type="catalytic activity">
    <reaction evidence="1 10">
        <text>GTP + H2O = 7,8-dihydroneopterin 3'-triphosphate + formate + H(+)</text>
        <dbReference type="Rhea" id="RHEA:17473"/>
        <dbReference type="ChEBI" id="CHEBI:15377"/>
        <dbReference type="ChEBI" id="CHEBI:15378"/>
        <dbReference type="ChEBI" id="CHEBI:15740"/>
        <dbReference type="ChEBI" id="CHEBI:37565"/>
        <dbReference type="ChEBI" id="CHEBI:58462"/>
        <dbReference type="EC" id="3.5.4.16"/>
    </reaction>
</comment>
<dbReference type="InterPro" id="IPR020602">
    <property type="entry name" value="GTP_CycHdrlase_I_dom"/>
</dbReference>
<dbReference type="FunFam" id="3.30.1130.10:FF:000001">
    <property type="entry name" value="GTP cyclohydrolase 1"/>
    <property type="match status" value="1"/>
</dbReference>
<evidence type="ECO:0000256" key="2">
    <source>
        <dbReference type="ARBA" id="ARBA00005080"/>
    </source>
</evidence>
<keyword evidence="5 10" id="KW-0479">Metal-binding</keyword>
<comment type="pathway">
    <text evidence="2 10">Cofactor biosynthesis; 7,8-dihydroneopterin triphosphate biosynthesis; 7,8-dihydroneopterin triphosphate from GTP: step 1/1.</text>
</comment>
<evidence type="ECO:0000256" key="1">
    <source>
        <dbReference type="ARBA" id="ARBA00001052"/>
    </source>
</evidence>
<dbReference type="GO" id="GO:0005737">
    <property type="term" value="C:cytoplasm"/>
    <property type="evidence" value="ECO:0007669"/>
    <property type="project" value="TreeGrafter"/>
</dbReference>
<dbReference type="AlphaFoldDB" id="A0A916VDA7"/>
<keyword evidence="9 10" id="KW-0342">GTP-binding</keyword>
<evidence type="ECO:0000313" key="13">
    <source>
        <dbReference type="Proteomes" id="UP000613208"/>
    </source>
</evidence>
<feature type="domain" description="GTP cyclohydrolase I" evidence="11">
    <location>
        <begin position="9"/>
        <end position="192"/>
    </location>
</feature>
<dbReference type="PANTHER" id="PTHR11109:SF7">
    <property type="entry name" value="GTP CYCLOHYDROLASE 1"/>
    <property type="match status" value="1"/>
</dbReference>
<dbReference type="GO" id="GO:0005525">
    <property type="term" value="F:GTP binding"/>
    <property type="evidence" value="ECO:0007669"/>
    <property type="project" value="UniProtKB-KW"/>
</dbReference>
<dbReference type="InterPro" id="IPR018234">
    <property type="entry name" value="GTP_CycHdrlase_I_CS"/>
</dbReference>
<dbReference type="Gene3D" id="1.10.286.10">
    <property type="match status" value="1"/>
</dbReference>
<dbReference type="InterPro" id="IPR043134">
    <property type="entry name" value="GTP-CH-I_N"/>
</dbReference>
<accession>A0A916VDA7</accession>
<dbReference type="InterPro" id="IPR001474">
    <property type="entry name" value="GTP_CycHdrlase_I"/>
</dbReference>
<gene>
    <name evidence="10 12" type="primary">folE</name>
    <name evidence="12" type="ORF">ANBU17_12090</name>
</gene>
<dbReference type="Proteomes" id="UP000613208">
    <property type="component" value="Unassembled WGS sequence"/>
</dbReference>
<evidence type="ECO:0000256" key="7">
    <source>
        <dbReference type="ARBA" id="ARBA00022801"/>
    </source>
</evidence>
<comment type="subunit">
    <text evidence="10">Homopolymer.</text>
</comment>
<evidence type="ECO:0000256" key="9">
    <source>
        <dbReference type="ARBA" id="ARBA00023134"/>
    </source>
</evidence>
<evidence type="ECO:0000256" key="5">
    <source>
        <dbReference type="ARBA" id="ARBA00022723"/>
    </source>
</evidence>
<dbReference type="EC" id="3.5.4.16" evidence="10"/>
<keyword evidence="7 10" id="KW-0378">Hydrolase</keyword>
<dbReference type="SUPFAM" id="SSF55620">
    <property type="entry name" value="Tetrahydrobiopterin biosynthesis enzymes-like"/>
    <property type="match status" value="1"/>
</dbReference>
<dbReference type="EMBL" id="BLYI01000027">
    <property type="protein sequence ID" value="GFO84862.1"/>
    <property type="molecule type" value="Genomic_DNA"/>
</dbReference>
<evidence type="ECO:0000256" key="6">
    <source>
        <dbReference type="ARBA" id="ARBA00022741"/>
    </source>
</evidence>
<dbReference type="GO" id="GO:0008270">
    <property type="term" value="F:zinc ion binding"/>
    <property type="evidence" value="ECO:0007669"/>
    <property type="project" value="UniProtKB-UniRule"/>
</dbReference>
<dbReference type="InterPro" id="IPR043133">
    <property type="entry name" value="GTP-CH-I_C/QueF"/>
</dbReference>
<dbReference type="PROSITE" id="PS00859">
    <property type="entry name" value="GTP_CYCLOHYDROL_1_1"/>
    <property type="match status" value="1"/>
</dbReference>
<keyword evidence="8 10" id="KW-0862">Zinc</keyword>
<dbReference type="NCBIfam" id="NF006825">
    <property type="entry name" value="PRK09347.1-2"/>
    <property type="match status" value="1"/>
</dbReference>
<dbReference type="PANTHER" id="PTHR11109">
    <property type="entry name" value="GTP CYCLOHYDROLASE I"/>
    <property type="match status" value="1"/>
</dbReference>
<evidence type="ECO:0000256" key="10">
    <source>
        <dbReference type="HAMAP-Rule" id="MF_00223"/>
    </source>
</evidence>
<dbReference type="GO" id="GO:0046654">
    <property type="term" value="P:tetrahydrofolate biosynthetic process"/>
    <property type="evidence" value="ECO:0007669"/>
    <property type="project" value="UniProtKB-UniRule"/>
</dbReference>
<keyword evidence="13" id="KW-1185">Reference proteome</keyword>
<evidence type="ECO:0000313" key="12">
    <source>
        <dbReference type="EMBL" id="GFO84862.1"/>
    </source>
</evidence>
<feature type="binding site" evidence="10">
    <location>
        <position position="88"/>
    </location>
    <ligand>
        <name>Zn(2+)</name>
        <dbReference type="ChEBI" id="CHEBI:29105"/>
    </ligand>
</feature>
<keyword evidence="6 10" id="KW-0547">Nucleotide-binding</keyword>
<proteinExistence type="inferred from homology"/>
<sequence length="195" mass="22240">MAIDKEAVKEHIRGILIALGDDPEREGLKETPERVAKMYEEVFEGMNYSNHEIAQMFSKTFEDDLTVKDHKDMVIVKDIDMFSYCEHHMALMYDMKAAVAYIPKEKVLGLSKIARICDMVGKRLQLQERIGSDIADIIMEVAECEDVAVYIEGCHSCMSARGIKKHNAKTVTTTLRGAFETDNMLRWHFMTQAGK</sequence>
<evidence type="ECO:0000259" key="11">
    <source>
        <dbReference type="Pfam" id="PF01227"/>
    </source>
</evidence>
<feature type="binding site" evidence="10">
    <location>
        <position position="85"/>
    </location>
    <ligand>
        <name>Zn(2+)</name>
        <dbReference type="ChEBI" id="CHEBI:29105"/>
    </ligand>
</feature>
<reference evidence="12" key="1">
    <citation type="submission" date="2020-06" db="EMBL/GenBank/DDBJ databases">
        <title>Characterization of fructooligosaccharide metabolism and fructooligosaccharide-degrading enzymes in human commensal butyrate producers.</title>
        <authorList>
            <person name="Tanno H."/>
            <person name="Fujii T."/>
            <person name="Hirano K."/>
            <person name="Maeno S."/>
            <person name="Tonozuka T."/>
            <person name="Sakamoto M."/>
            <person name="Ohkuma M."/>
            <person name="Tochio T."/>
            <person name="Endo A."/>
        </authorList>
    </citation>
    <scope>NUCLEOTIDE SEQUENCE</scope>
    <source>
        <strain evidence="12">JCM 17466</strain>
    </source>
</reference>
<evidence type="ECO:0000256" key="8">
    <source>
        <dbReference type="ARBA" id="ARBA00022833"/>
    </source>
</evidence>
<dbReference type="Gene3D" id="3.30.1130.10">
    <property type="match status" value="1"/>
</dbReference>
<feature type="binding site" evidence="10">
    <location>
        <position position="157"/>
    </location>
    <ligand>
        <name>Zn(2+)</name>
        <dbReference type="ChEBI" id="CHEBI:29105"/>
    </ligand>
</feature>
<keyword evidence="4 10" id="KW-0554">One-carbon metabolism</keyword>
<dbReference type="GO" id="GO:0006729">
    <property type="term" value="P:tetrahydrobiopterin biosynthetic process"/>
    <property type="evidence" value="ECO:0007669"/>
    <property type="project" value="TreeGrafter"/>
</dbReference>
<evidence type="ECO:0000256" key="3">
    <source>
        <dbReference type="ARBA" id="ARBA00011857"/>
    </source>
</evidence>
<dbReference type="GO" id="GO:0006730">
    <property type="term" value="P:one-carbon metabolic process"/>
    <property type="evidence" value="ECO:0007669"/>
    <property type="project" value="UniProtKB-UniRule"/>
</dbReference>
<dbReference type="HAMAP" id="MF_00223">
    <property type="entry name" value="FolE"/>
    <property type="match status" value="1"/>
</dbReference>
<organism evidence="12 13">
    <name type="scientific">Anaerostipes butyraticus</name>
    <dbReference type="NCBI Taxonomy" id="645466"/>
    <lineage>
        <taxon>Bacteria</taxon>
        <taxon>Bacillati</taxon>
        <taxon>Bacillota</taxon>
        <taxon>Clostridia</taxon>
        <taxon>Lachnospirales</taxon>
        <taxon>Lachnospiraceae</taxon>
        <taxon>Anaerostipes</taxon>
    </lineage>
</organism>
<evidence type="ECO:0000256" key="4">
    <source>
        <dbReference type="ARBA" id="ARBA00022563"/>
    </source>
</evidence>
<name>A0A916VDA7_9FIRM</name>